<dbReference type="PRINTS" id="PR00368">
    <property type="entry name" value="FADPNR"/>
</dbReference>
<gene>
    <name evidence="1" type="ORF">HNQ57_000422</name>
</gene>
<organism evidence="1 2">
    <name type="scientific">Zhongshania antarctica</name>
    <dbReference type="NCBI Taxonomy" id="641702"/>
    <lineage>
        <taxon>Bacteria</taxon>
        <taxon>Pseudomonadati</taxon>
        <taxon>Pseudomonadota</taxon>
        <taxon>Gammaproteobacteria</taxon>
        <taxon>Cellvibrionales</taxon>
        <taxon>Spongiibacteraceae</taxon>
        <taxon>Zhongshania</taxon>
    </lineage>
</organism>
<comment type="caution">
    <text evidence="1">The sequence shown here is derived from an EMBL/GenBank/DDBJ whole genome shotgun (WGS) entry which is preliminary data.</text>
</comment>
<sequence length="494" mass="55746">MDTSTTKTSAENKIAFHETIVIGAGVSGICAAIKLREAKVDFIVLEKAREVGGVWRENIYPDCACDVPSALYSYSFAPNPNWSRVFASQDEIKAYTQDTVKRFSINEYIHFNCTLNKCEWQEADKCWQLETSAGVYRARFVIMACGPMHIPLIPHIKGIETFPGTSFHSATWDADYDLSGKRVAVIGSGGSAIQFLPAIQRKVKEITLFQRTPPWVLPKVDTKISDRWRTIFTRLPFTQKLFRKILFFQFEFLNHNLKNKWFSQRLETAAVKHIARGVKDETLREKLKPDYSLGCKRILLSNNWYKALGKDNVEVVPGITEIQGNKLIASDGSSCEVDVIIYGTGFEVSDPPIGKLIYGRNGRSLSKQWAGSPSAYLGTMAENCPNLFLTLGPNLYTYTSAFVIIEAQVKYILSAITKARKKKIATISVDGDTSAKLNKDLQNALQGTVWNSGCASYFIDKTGRNSVNWPWTTMKMQRRLRRIKLADFQIEKHQ</sequence>
<dbReference type="PRINTS" id="PR00469">
    <property type="entry name" value="PNDRDTASEII"/>
</dbReference>
<evidence type="ECO:0000313" key="2">
    <source>
        <dbReference type="Proteomes" id="UP000536640"/>
    </source>
</evidence>
<evidence type="ECO:0000313" key="1">
    <source>
        <dbReference type="EMBL" id="MBB5186163.1"/>
    </source>
</evidence>
<keyword evidence="2" id="KW-1185">Reference proteome</keyword>
<dbReference type="InterPro" id="IPR051209">
    <property type="entry name" value="FAD-bind_Monooxygenase_sf"/>
</dbReference>
<dbReference type="PANTHER" id="PTHR42877">
    <property type="entry name" value="L-ORNITHINE N(5)-MONOOXYGENASE-RELATED"/>
    <property type="match status" value="1"/>
</dbReference>
<dbReference type="SUPFAM" id="SSF51905">
    <property type="entry name" value="FAD/NAD(P)-binding domain"/>
    <property type="match status" value="2"/>
</dbReference>
<dbReference type="PANTHER" id="PTHR42877:SF4">
    <property type="entry name" value="FAD_NAD(P)-BINDING DOMAIN-CONTAINING PROTEIN-RELATED"/>
    <property type="match status" value="1"/>
</dbReference>
<protein>
    <submittedName>
        <fullName evidence="1">Cation diffusion facilitator CzcD-associated flavoprotein CzcO</fullName>
    </submittedName>
</protein>
<accession>A0A840R0K7</accession>
<dbReference type="RefSeq" id="WP_184460955.1">
    <property type="nucleotide sequence ID" value="NZ_JACHHW010000001.1"/>
</dbReference>
<dbReference type="Gene3D" id="3.50.50.60">
    <property type="entry name" value="FAD/NAD(P)-binding domain"/>
    <property type="match status" value="2"/>
</dbReference>
<proteinExistence type="predicted"/>
<name>A0A840R0K7_9GAMM</name>
<dbReference type="InterPro" id="IPR036188">
    <property type="entry name" value="FAD/NAD-bd_sf"/>
</dbReference>
<dbReference type="AlphaFoldDB" id="A0A840R0K7"/>
<dbReference type="EMBL" id="JACHHW010000001">
    <property type="protein sequence ID" value="MBB5186163.1"/>
    <property type="molecule type" value="Genomic_DNA"/>
</dbReference>
<dbReference type="Pfam" id="PF13738">
    <property type="entry name" value="Pyr_redox_3"/>
    <property type="match status" value="1"/>
</dbReference>
<dbReference type="Proteomes" id="UP000536640">
    <property type="component" value="Unassembled WGS sequence"/>
</dbReference>
<reference evidence="1 2" key="1">
    <citation type="submission" date="2020-08" db="EMBL/GenBank/DDBJ databases">
        <title>Genomic Encyclopedia of Type Strains, Phase IV (KMG-IV): sequencing the most valuable type-strain genomes for metagenomic binning, comparative biology and taxonomic classification.</title>
        <authorList>
            <person name="Goeker M."/>
        </authorList>
    </citation>
    <scope>NUCLEOTIDE SEQUENCE [LARGE SCALE GENOMIC DNA]</scope>
    <source>
        <strain evidence="1 2">DSM 25701</strain>
    </source>
</reference>